<keyword evidence="1" id="KW-0175">Coiled coil</keyword>
<feature type="coiled-coil region" evidence="1">
    <location>
        <begin position="214"/>
        <end position="255"/>
    </location>
</feature>
<gene>
    <name evidence="3" type="ORF">NBR_LOCUS2887</name>
</gene>
<dbReference type="WBParaSite" id="NBR_0000288601-mRNA-1">
    <property type="protein sequence ID" value="NBR_0000288601-mRNA-1"/>
    <property type="gene ID" value="NBR_0000288601"/>
</dbReference>
<evidence type="ECO:0000256" key="2">
    <source>
        <dbReference type="SAM" id="MobiDB-lite"/>
    </source>
</evidence>
<reference evidence="5" key="1">
    <citation type="submission" date="2017-02" db="UniProtKB">
        <authorList>
            <consortium name="WormBaseParasite"/>
        </authorList>
    </citation>
    <scope>IDENTIFICATION</scope>
</reference>
<sequence>MRFGSPISNGTSTPSYSSVLKQRHPMVNKGYSATTDQISCSYPKAPGFERGPLSPNRSSESSMGRLRTHSLNMAHLDLGRRCNVSGFEAAPGTSLPSHSSLCRSDSGFHAVTEELSLDLAPIEEHQKPLSELFSGNMSSVSSPMRIPGAESFHTSPLTSFGEMLFGPTKSLLTTQSQISAFDNQEGPDVSDELAKTKIELRSHHEKVAIWEEGLKQARQACEAWRADAEHYKMKAEQAEMERNRAMFERDQLMQQLEAVKIHLASSGLSLGGLVTPQLAPPNEFGDGLVRAALQNSQPHNIFVSFINNSL</sequence>
<feature type="region of interest" description="Disordered" evidence="2">
    <location>
        <begin position="42"/>
        <end position="63"/>
    </location>
</feature>
<dbReference type="EMBL" id="UYSL01003765">
    <property type="protein sequence ID" value="VDL66476.1"/>
    <property type="molecule type" value="Genomic_DNA"/>
</dbReference>
<dbReference type="STRING" id="27835.A0A0N4XK34"/>
<evidence type="ECO:0000313" key="5">
    <source>
        <dbReference type="WBParaSite" id="NBR_0000288601-mRNA-1"/>
    </source>
</evidence>
<dbReference type="AlphaFoldDB" id="A0A0N4XK34"/>
<reference evidence="3 4" key="2">
    <citation type="submission" date="2018-11" db="EMBL/GenBank/DDBJ databases">
        <authorList>
            <consortium name="Pathogen Informatics"/>
        </authorList>
    </citation>
    <scope>NUCLEOTIDE SEQUENCE [LARGE SCALE GENOMIC DNA]</scope>
</reference>
<proteinExistence type="predicted"/>
<evidence type="ECO:0000313" key="4">
    <source>
        <dbReference type="Proteomes" id="UP000271162"/>
    </source>
</evidence>
<name>A0A0N4XK34_NIPBR</name>
<evidence type="ECO:0000313" key="3">
    <source>
        <dbReference type="EMBL" id="VDL66476.1"/>
    </source>
</evidence>
<evidence type="ECO:0000256" key="1">
    <source>
        <dbReference type="SAM" id="Coils"/>
    </source>
</evidence>
<accession>A0A0N4XK34</accession>
<keyword evidence="4" id="KW-1185">Reference proteome</keyword>
<protein>
    <submittedName>
        <fullName evidence="5">Remorin_C domain-containing protein</fullName>
    </submittedName>
</protein>
<organism evidence="5">
    <name type="scientific">Nippostrongylus brasiliensis</name>
    <name type="common">Rat hookworm</name>
    <dbReference type="NCBI Taxonomy" id="27835"/>
    <lineage>
        <taxon>Eukaryota</taxon>
        <taxon>Metazoa</taxon>
        <taxon>Ecdysozoa</taxon>
        <taxon>Nematoda</taxon>
        <taxon>Chromadorea</taxon>
        <taxon>Rhabditida</taxon>
        <taxon>Rhabditina</taxon>
        <taxon>Rhabditomorpha</taxon>
        <taxon>Strongyloidea</taxon>
        <taxon>Heligmosomidae</taxon>
        <taxon>Nippostrongylus</taxon>
    </lineage>
</organism>
<dbReference type="Proteomes" id="UP000271162">
    <property type="component" value="Unassembled WGS sequence"/>
</dbReference>